<proteinExistence type="predicted"/>
<dbReference type="PANTHER" id="PTHR42935:SF1">
    <property type="entry name" value="SLR0930 PROTEIN"/>
    <property type="match status" value="1"/>
</dbReference>
<accession>A0A8X8KPW8</accession>
<dbReference type="RefSeq" id="WP_152824480.1">
    <property type="nucleotide sequence ID" value="NZ_WHUT02000002.1"/>
</dbReference>
<dbReference type="Pfam" id="PF05673">
    <property type="entry name" value="DUF815"/>
    <property type="match status" value="1"/>
</dbReference>
<dbReference type="PANTHER" id="PTHR42935">
    <property type="entry name" value="SLR0930 PROTEIN"/>
    <property type="match status" value="1"/>
</dbReference>
<evidence type="ECO:0000313" key="1">
    <source>
        <dbReference type="EMBL" id="NUB43432.1"/>
    </source>
</evidence>
<dbReference type="GO" id="GO:0005524">
    <property type="term" value="F:ATP binding"/>
    <property type="evidence" value="ECO:0007669"/>
    <property type="project" value="UniProtKB-KW"/>
</dbReference>
<keyword evidence="1" id="KW-0067">ATP-binding</keyword>
<dbReference type="InterPro" id="IPR008533">
    <property type="entry name" value="DUF815"/>
</dbReference>
<name>A0A8X8KPW8_9RHOB</name>
<keyword evidence="2" id="KW-1185">Reference proteome</keyword>
<organism evidence="1 2">
    <name type="scientific">Fertoeibacter niger</name>
    <dbReference type="NCBI Taxonomy" id="2656921"/>
    <lineage>
        <taxon>Bacteria</taxon>
        <taxon>Pseudomonadati</taxon>
        <taxon>Pseudomonadota</taxon>
        <taxon>Alphaproteobacteria</taxon>
        <taxon>Rhodobacterales</taxon>
        <taxon>Paracoccaceae</taxon>
        <taxon>Fertoeibacter</taxon>
    </lineage>
</organism>
<dbReference type="SUPFAM" id="SSF52540">
    <property type="entry name" value="P-loop containing nucleoside triphosphate hydrolases"/>
    <property type="match status" value="1"/>
</dbReference>
<protein>
    <submittedName>
        <fullName evidence="1">ATP-binding protein</fullName>
    </submittedName>
</protein>
<dbReference type="InterPro" id="IPR027417">
    <property type="entry name" value="P-loop_NTPase"/>
</dbReference>
<evidence type="ECO:0000313" key="2">
    <source>
        <dbReference type="Proteomes" id="UP000484076"/>
    </source>
</evidence>
<dbReference type="AlphaFoldDB" id="A0A8X8KPW8"/>
<dbReference type="Proteomes" id="UP000484076">
    <property type="component" value="Unassembled WGS sequence"/>
</dbReference>
<comment type="caution">
    <text evidence="1">The sequence shown here is derived from an EMBL/GenBank/DDBJ whole genome shotgun (WGS) entry which is preliminary data.</text>
</comment>
<keyword evidence="1" id="KW-0547">Nucleotide-binding</keyword>
<dbReference type="Gene3D" id="3.40.50.300">
    <property type="entry name" value="P-loop containing nucleotide triphosphate hydrolases"/>
    <property type="match status" value="1"/>
</dbReference>
<reference evidence="1" key="1">
    <citation type="submission" date="2020-05" db="EMBL/GenBank/DDBJ databases">
        <title>Fertoebacter nigrum gen. nov., sp. nov., a new member of the family Rhodobacteraceae.</title>
        <authorList>
            <person name="Szuroczki S."/>
            <person name="Abbaszade G."/>
            <person name="Buni D."/>
            <person name="Schumann P."/>
            <person name="Toth E."/>
        </authorList>
    </citation>
    <scope>NUCLEOTIDE SEQUENCE</scope>
    <source>
        <strain evidence="1">RG-N-1a</strain>
    </source>
</reference>
<sequence length="277" mass="30424">MSDALHRIAAALERMSPAAPPPPDFTAEAFVWHTGPDRLEPVAQVSRVDIGLLIGVNRSRDTLLENTRHFAAGLPANNALLWGARGMGKSSLVKAVHAAVRAEGHDLKIVELSREDLPSVGRLLNLLRGSDARFLLFCDDLSFSHDDQHYKALKAVLDGGIEGRPANVVLYATSNRRHLMPRDMIENERSTAISPSEAVEEKVSLSDRFGLWLGFHPCSQDDYLAMIAGYCEAYGVAVAEDVLRAEAIEWQATRGARSGRVAWQFFTDLAARQGVRI</sequence>
<gene>
    <name evidence="1" type="ORF">GEU84_003475</name>
</gene>
<dbReference type="EMBL" id="WHUT02000002">
    <property type="protein sequence ID" value="NUB43432.1"/>
    <property type="molecule type" value="Genomic_DNA"/>
</dbReference>